<sequence>MAARKRKSYNKRKGNGQKLTIAGVAVAAALLIGQQFGVISDKQVDQFLNVPQKAQQSSHKMGSLQTNQAEGAAKHPSEALAKSVITADVQAQLNATSIEFNGTGAFVINNNQTDLNADVNVAPYVQLSKTDRLGRPGVANAYLNNTSREYRKREHTGNDTKINPVGWRQMRMNGSQVLYNRGHSIAYALAGGVKGFDASEANRQNITTQTTWANQASNGDARNTGQNYYESLVRKALDQHKTVRYRVTPVYDNRNLVPSGSKIEAKSTDGSLQFNVFVPNVQPGVQIDYNDGSAQVAS</sequence>
<dbReference type="GO" id="GO:0003676">
    <property type="term" value="F:nucleic acid binding"/>
    <property type="evidence" value="ECO:0007669"/>
    <property type="project" value="InterPro"/>
</dbReference>
<dbReference type="GO" id="GO:0046872">
    <property type="term" value="F:metal ion binding"/>
    <property type="evidence" value="ECO:0007669"/>
    <property type="project" value="InterPro"/>
</dbReference>
<evidence type="ECO:0000313" key="2">
    <source>
        <dbReference type="EMBL" id="KRN77633.1"/>
    </source>
</evidence>
<dbReference type="RefSeq" id="WP_057786459.1">
    <property type="nucleotide sequence ID" value="NZ_JQCD01000017.1"/>
</dbReference>
<proteinExistence type="predicted"/>
<gene>
    <name evidence="2" type="ORF">IV67_GL001477</name>
</gene>
<dbReference type="PATRIC" id="fig|1620.3.peg.1508"/>
<comment type="caution">
    <text evidence="2">The sequence shown here is derived from an EMBL/GenBank/DDBJ whole genome shotgun (WGS) entry which is preliminary data.</text>
</comment>
<dbReference type="Proteomes" id="UP000051673">
    <property type="component" value="Unassembled WGS sequence"/>
</dbReference>
<dbReference type="AlphaFoldDB" id="A0A0R2JKA7"/>
<evidence type="ECO:0000313" key="3">
    <source>
        <dbReference type="Proteomes" id="UP000051673"/>
    </source>
</evidence>
<dbReference type="Gene3D" id="3.40.570.10">
    <property type="entry name" value="Extracellular Endonuclease, subunit A"/>
    <property type="match status" value="1"/>
</dbReference>
<dbReference type="STRING" id="1620.IV67_GL001477"/>
<dbReference type="Pfam" id="PF01223">
    <property type="entry name" value="Endonuclease_NS"/>
    <property type="match status" value="1"/>
</dbReference>
<evidence type="ECO:0000259" key="1">
    <source>
        <dbReference type="SMART" id="SM00892"/>
    </source>
</evidence>
<keyword evidence="3" id="KW-1185">Reference proteome</keyword>
<dbReference type="EMBL" id="JQCD01000017">
    <property type="protein sequence ID" value="KRN77633.1"/>
    <property type="molecule type" value="Genomic_DNA"/>
</dbReference>
<dbReference type="OrthoDB" id="9783680at2"/>
<accession>A0A0R2JKA7</accession>
<reference evidence="2 3" key="1">
    <citation type="journal article" date="2015" name="Genome Announc.">
        <title>Expanding the biotechnology potential of lactobacilli through comparative genomics of 213 strains and associated genera.</title>
        <authorList>
            <person name="Sun Z."/>
            <person name="Harris H.M."/>
            <person name="McCann A."/>
            <person name="Guo C."/>
            <person name="Argimon S."/>
            <person name="Zhang W."/>
            <person name="Yang X."/>
            <person name="Jeffery I.B."/>
            <person name="Cooney J.C."/>
            <person name="Kagawa T.F."/>
            <person name="Liu W."/>
            <person name="Song Y."/>
            <person name="Salvetti E."/>
            <person name="Wrobel A."/>
            <person name="Rasinkangas P."/>
            <person name="Parkhill J."/>
            <person name="Rea M.C."/>
            <person name="O'Sullivan O."/>
            <person name="Ritari J."/>
            <person name="Douillard F.P."/>
            <person name="Paul Ross R."/>
            <person name="Yang R."/>
            <person name="Briner A.E."/>
            <person name="Felis G.E."/>
            <person name="de Vos W.M."/>
            <person name="Barrangou R."/>
            <person name="Klaenhammer T.R."/>
            <person name="Caufield P.W."/>
            <person name="Cui Y."/>
            <person name="Zhang H."/>
            <person name="O'Toole P.W."/>
        </authorList>
    </citation>
    <scope>NUCLEOTIDE SEQUENCE [LARGE SCALE GENOMIC DNA]</scope>
    <source>
        <strain evidence="2 3">DSM 20014</strain>
    </source>
</reference>
<feature type="domain" description="DNA/RNA non-specific endonuclease/pyrophosphatase/phosphodiesterase" evidence="1">
    <location>
        <begin position="121"/>
        <end position="296"/>
    </location>
</feature>
<protein>
    <submittedName>
        <fullName evidence="2">DNA-entry nuclease</fullName>
    </submittedName>
</protein>
<name>A0A0R2JKA7_9LACO</name>
<dbReference type="InterPro" id="IPR044929">
    <property type="entry name" value="DNA/RNA_non-sp_Endonuclease_sf"/>
</dbReference>
<dbReference type="GO" id="GO:0016787">
    <property type="term" value="F:hydrolase activity"/>
    <property type="evidence" value="ECO:0007669"/>
    <property type="project" value="InterPro"/>
</dbReference>
<dbReference type="SMART" id="SM00892">
    <property type="entry name" value="Endonuclease_NS"/>
    <property type="match status" value="1"/>
</dbReference>
<organism evidence="2 3">
    <name type="scientific">Weissella minor</name>
    <dbReference type="NCBI Taxonomy" id="1620"/>
    <lineage>
        <taxon>Bacteria</taxon>
        <taxon>Bacillati</taxon>
        <taxon>Bacillota</taxon>
        <taxon>Bacilli</taxon>
        <taxon>Lactobacillales</taxon>
        <taxon>Lactobacillaceae</taxon>
        <taxon>Weissella</taxon>
    </lineage>
</organism>
<dbReference type="InterPro" id="IPR001604">
    <property type="entry name" value="Endo_G_ENPP1-like_dom"/>
</dbReference>